<reference evidence="2 3" key="1">
    <citation type="journal article" date="2018" name="Genet. Mol. Biol.">
        <title>The genome sequence of Dyella jiangningensis FCAV SCS01 from a lignocellulose-decomposing microbial consortium metagenome reveals potential for biotechnological applications.</title>
        <authorList>
            <person name="Desiderato J.G."/>
            <person name="Alvarenga D.O."/>
            <person name="Constancio M.T.L."/>
            <person name="Alves L.M.C."/>
            <person name="Varani A.M."/>
        </authorList>
    </citation>
    <scope>NUCLEOTIDE SEQUENCE [LARGE SCALE GENOMIC DNA]</scope>
    <source>
        <strain evidence="2 3">FCAV SCS01</strain>
    </source>
</reference>
<name>A0A328P5J0_9GAMM</name>
<feature type="chain" id="PRO_5016253127" description="Transporter" evidence="1">
    <location>
        <begin position="27"/>
        <end position="320"/>
    </location>
</feature>
<evidence type="ECO:0008006" key="4">
    <source>
        <dbReference type="Google" id="ProtNLM"/>
    </source>
</evidence>
<evidence type="ECO:0000313" key="2">
    <source>
        <dbReference type="EMBL" id="RAO76581.1"/>
    </source>
</evidence>
<accession>A0A328P5J0</accession>
<comment type="caution">
    <text evidence="2">The sequence shown here is derived from an EMBL/GenBank/DDBJ whole genome shotgun (WGS) entry which is preliminary data.</text>
</comment>
<dbReference type="RefSeq" id="WP_111980657.1">
    <property type="nucleotide sequence ID" value="NZ_NFZS01000001.1"/>
</dbReference>
<proteinExistence type="predicted"/>
<organism evidence="2 3">
    <name type="scientific">Dyella jiangningensis</name>
    <dbReference type="NCBI Taxonomy" id="1379159"/>
    <lineage>
        <taxon>Bacteria</taxon>
        <taxon>Pseudomonadati</taxon>
        <taxon>Pseudomonadota</taxon>
        <taxon>Gammaproteobacteria</taxon>
        <taxon>Lysobacterales</taxon>
        <taxon>Rhodanobacteraceae</taxon>
        <taxon>Dyella</taxon>
    </lineage>
</organism>
<keyword evidence="1" id="KW-0732">Signal</keyword>
<keyword evidence="3" id="KW-1185">Reference proteome</keyword>
<gene>
    <name evidence="2" type="ORF">CA260_01250</name>
</gene>
<dbReference type="EMBL" id="NFZS01000001">
    <property type="protein sequence ID" value="RAO76581.1"/>
    <property type="molecule type" value="Genomic_DNA"/>
</dbReference>
<dbReference type="InterPro" id="IPR025737">
    <property type="entry name" value="FApF"/>
</dbReference>
<dbReference type="AlphaFoldDB" id="A0A328P5J0"/>
<dbReference type="OrthoDB" id="7240756at2"/>
<evidence type="ECO:0000313" key="3">
    <source>
        <dbReference type="Proteomes" id="UP000248926"/>
    </source>
</evidence>
<protein>
    <recommendedName>
        <fullName evidence="4">Transporter</fullName>
    </recommendedName>
</protein>
<feature type="signal peptide" evidence="1">
    <location>
        <begin position="1"/>
        <end position="26"/>
    </location>
</feature>
<evidence type="ECO:0000256" key="1">
    <source>
        <dbReference type="SAM" id="SignalP"/>
    </source>
</evidence>
<dbReference type="Proteomes" id="UP000248926">
    <property type="component" value="Unassembled WGS sequence"/>
</dbReference>
<dbReference type="Pfam" id="PF13557">
    <property type="entry name" value="Phenol_MetA_deg"/>
    <property type="match status" value="1"/>
</dbReference>
<sequence length="320" mass="34438">MKEARSPGIARYAWLSMIVLPLSALADMPSTADATRQSLSEAWWTGPMMANSAAALPRGHFLIEPYLYDVRSSKVDSFGSLTYMEYGVTDRLMAGIIPTFSYNRVAGGASGSGVGDLGVLLQYSLSSFHEGSAMPAMALMVQETLPTGRYDALRDPLADAMGSGAYTTTVQLNTQTYAWMPNGRILRMRFNVGGSFSRQAGVDGVSVFGTPPGFHGQAKPGSAFLVNAAWEYSVTQRWVLAFDLAYRHAHGTRVDGVVVASDPMARLSYRTRSSASFGVAPAIEYNWSSHLGMLAGVRVFTGGYRSPTTVTPAVALNYVH</sequence>